<keyword evidence="5" id="KW-1015">Disulfide bond</keyword>
<dbReference type="SUPFAM" id="SSF52402">
    <property type="entry name" value="Adenine nucleotide alpha hydrolases-like"/>
    <property type="match status" value="1"/>
</dbReference>
<dbReference type="PANTHER" id="PTHR11933:SF5">
    <property type="entry name" value="MITOCHONDRIAL TRNA-SPECIFIC 2-THIOURIDYLASE 1"/>
    <property type="match status" value="1"/>
</dbReference>
<evidence type="ECO:0000313" key="10">
    <source>
        <dbReference type="EMBL" id="CAB5131650.1"/>
    </source>
</evidence>
<dbReference type="AlphaFoldDB" id="A0A6J7T0C1"/>
<keyword evidence="4" id="KW-0694">RNA-binding</keyword>
<dbReference type="InterPro" id="IPR023382">
    <property type="entry name" value="MnmA-like_central_sf"/>
</dbReference>
<accession>A0A6J7T0C1</accession>
<dbReference type="InterPro" id="IPR004506">
    <property type="entry name" value="MnmA-like"/>
</dbReference>
<dbReference type="EMBL" id="CAEZVL010000109">
    <property type="protein sequence ID" value="CAB4632737.1"/>
    <property type="molecule type" value="Genomic_DNA"/>
</dbReference>
<dbReference type="PANTHER" id="PTHR11933">
    <property type="entry name" value="TRNA 5-METHYLAMINOMETHYL-2-THIOURIDYLATE -METHYLTRANSFERASE"/>
    <property type="match status" value="1"/>
</dbReference>
<name>A0A6J7T0C1_9ZZZZ</name>
<keyword evidence="3" id="KW-0819">tRNA processing</keyword>
<dbReference type="EMBL" id="CAFBRX010000171">
    <property type="protein sequence ID" value="CAB5131650.1"/>
    <property type="molecule type" value="Genomic_DNA"/>
</dbReference>
<dbReference type="EMBL" id="CAEZZV010000246">
    <property type="protein sequence ID" value="CAB4790463.1"/>
    <property type="molecule type" value="Genomic_DNA"/>
</dbReference>
<gene>
    <name evidence="7" type="ORF">UFOPK1960_00792</name>
    <name evidence="8" type="ORF">UFOPK2921_01429</name>
    <name evidence="9" type="ORF">UFOPK4275_00441</name>
    <name evidence="10" type="ORF">UFOPK4422_01374</name>
</gene>
<dbReference type="EMBL" id="CAFBQJ010000055">
    <property type="protein sequence ID" value="CAB5047194.1"/>
    <property type="molecule type" value="Genomic_DNA"/>
</dbReference>
<evidence type="ECO:0000313" key="9">
    <source>
        <dbReference type="EMBL" id="CAB5047194.1"/>
    </source>
</evidence>
<evidence type="ECO:0000256" key="3">
    <source>
        <dbReference type="ARBA" id="ARBA00022694"/>
    </source>
</evidence>
<organism evidence="9">
    <name type="scientific">freshwater metagenome</name>
    <dbReference type="NCBI Taxonomy" id="449393"/>
    <lineage>
        <taxon>unclassified sequences</taxon>
        <taxon>metagenomes</taxon>
        <taxon>ecological metagenomes</taxon>
    </lineage>
</organism>
<dbReference type="Pfam" id="PF03054">
    <property type="entry name" value="tRNA_Me_trans"/>
    <property type="match status" value="1"/>
</dbReference>
<dbReference type="Gene3D" id="2.30.30.280">
    <property type="entry name" value="Adenine nucleotide alpha hydrolases-like domains"/>
    <property type="match status" value="1"/>
</dbReference>
<feature type="domain" description="tRNA-specific 2-thiouridylase MnmA-like C-terminal" evidence="6">
    <location>
        <begin position="286"/>
        <end position="351"/>
    </location>
</feature>
<dbReference type="Pfam" id="PF20258">
    <property type="entry name" value="tRNA_Me_trans_C"/>
    <property type="match status" value="1"/>
</dbReference>
<evidence type="ECO:0000256" key="4">
    <source>
        <dbReference type="ARBA" id="ARBA00022884"/>
    </source>
</evidence>
<dbReference type="NCBIfam" id="NF001138">
    <property type="entry name" value="PRK00143.1"/>
    <property type="match status" value="1"/>
</dbReference>
<proteinExistence type="inferred from homology"/>
<dbReference type="GO" id="GO:0016783">
    <property type="term" value="F:sulfurtransferase activity"/>
    <property type="evidence" value="ECO:0007669"/>
    <property type="project" value="InterPro"/>
</dbReference>
<dbReference type="InterPro" id="IPR046885">
    <property type="entry name" value="MnmA-like_C"/>
</dbReference>
<sequence>MKVLVAMSGGVDSSVAAALLLEQGHEVVGVTMRLWGGESDTGCCSVSDVDDARRVAQQIGIDHLVFNFTEDFQRAVVDPYINDHAIGITPNPCIECNRHLKFDRLHERALVLGFDAVATGHHARVVYEDDVYRLVRGHDMAKDQSYVVHMLDQQQLSRTLFPVGEMTKTVVREHAARLNMRTASKPDSQDVCFITTAKDNDGRSGRVSFIGRRIPLNEAVVVDETGVELGSVESVELVTLGQRRGVAGGGGTKRFVVDIDVPGRRVVVGPENLLLTDFELVSGVVWSDQPHTGMARVQCSAHGEPRSAVLSLDESGRTVVAWTEPQRRISPGQSAVFYDAEDRYVLGGGLVVRSAVSMTTH</sequence>
<dbReference type="CDD" id="cd01998">
    <property type="entry name" value="MnmA_TRMU-like"/>
    <property type="match status" value="1"/>
</dbReference>
<dbReference type="GO" id="GO:0000049">
    <property type="term" value="F:tRNA binding"/>
    <property type="evidence" value="ECO:0007669"/>
    <property type="project" value="UniProtKB-KW"/>
</dbReference>
<dbReference type="Gene3D" id="3.40.50.620">
    <property type="entry name" value="HUPs"/>
    <property type="match status" value="1"/>
</dbReference>
<evidence type="ECO:0000313" key="7">
    <source>
        <dbReference type="EMBL" id="CAB4632737.1"/>
    </source>
</evidence>
<keyword evidence="2" id="KW-0808">Transferase</keyword>
<evidence type="ECO:0000259" key="6">
    <source>
        <dbReference type="Pfam" id="PF20258"/>
    </source>
</evidence>
<dbReference type="GO" id="GO:0002143">
    <property type="term" value="P:tRNA wobble position uridine thiolation"/>
    <property type="evidence" value="ECO:0007669"/>
    <property type="project" value="TreeGrafter"/>
</dbReference>
<protein>
    <submittedName>
        <fullName evidence="9">Unannotated protein</fullName>
    </submittedName>
</protein>
<reference evidence="9" key="1">
    <citation type="submission" date="2020-05" db="EMBL/GenBank/DDBJ databases">
        <authorList>
            <person name="Chiriac C."/>
            <person name="Salcher M."/>
            <person name="Ghai R."/>
            <person name="Kavagutti S V."/>
        </authorList>
    </citation>
    <scope>NUCLEOTIDE SEQUENCE</scope>
</reference>
<evidence type="ECO:0000256" key="1">
    <source>
        <dbReference type="ARBA" id="ARBA00022555"/>
    </source>
</evidence>
<dbReference type="NCBIfam" id="TIGR00420">
    <property type="entry name" value="trmU"/>
    <property type="match status" value="1"/>
</dbReference>
<evidence type="ECO:0000256" key="2">
    <source>
        <dbReference type="ARBA" id="ARBA00022679"/>
    </source>
</evidence>
<evidence type="ECO:0000256" key="5">
    <source>
        <dbReference type="ARBA" id="ARBA00023157"/>
    </source>
</evidence>
<evidence type="ECO:0000313" key="8">
    <source>
        <dbReference type="EMBL" id="CAB4790463.1"/>
    </source>
</evidence>
<dbReference type="InterPro" id="IPR014729">
    <property type="entry name" value="Rossmann-like_a/b/a_fold"/>
</dbReference>
<dbReference type="Gene3D" id="2.40.30.10">
    <property type="entry name" value="Translation factors"/>
    <property type="match status" value="1"/>
</dbReference>
<keyword evidence="1" id="KW-0820">tRNA-binding</keyword>
<dbReference type="HAMAP" id="MF_00144">
    <property type="entry name" value="tRNA_thiouridyl_MnmA"/>
    <property type="match status" value="1"/>
</dbReference>